<evidence type="ECO:0000259" key="8">
    <source>
        <dbReference type="Pfam" id="PF00278"/>
    </source>
</evidence>
<dbReference type="PROSITE" id="PS00878">
    <property type="entry name" value="ODR_DC_2_1"/>
    <property type="match status" value="1"/>
</dbReference>
<dbReference type="GO" id="GO:0009089">
    <property type="term" value="P:lysine biosynthetic process via diaminopimelate"/>
    <property type="evidence" value="ECO:0007669"/>
    <property type="project" value="InterPro"/>
</dbReference>
<dbReference type="SUPFAM" id="SSF50621">
    <property type="entry name" value="Alanine racemase C-terminal domain-like"/>
    <property type="match status" value="1"/>
</dbReference>
<evidence type="ECO:0000256" key="7">
    <source>
        <dbReference type="SAM" id="MobiDB-lite"/>
    </source>
</evidence>
<dbReference type="SUPFAM" id="SSF51419">
    <property type="entry name" value="PLP-binding barrel"/>
    <property type="match status" value="2"/>
</dbReference>
<keyword evidence="3 5" id="KW-0663">Pyridoxal phosphate</keyword>
<accession>A0A1E5UKK8</accession>
<proteinExistence type="inferred from homology"/>
<evidence type="ECO:0000256" key="4">
    <source>
        <dbReference type="ARBA" id="ARBA00023239"/>
    </source>
</evidence>
<sequence>MAAANLLTRSLLPALNPHPSSHPNRGSAAAAVSFPRRHHGRLSSVRASVSTASPSPPPQPAAAAGAPKHCFRRGADGYLYCEGVRVEDAMAAAARSPFYLYSKPQVLRNFAAYREALQGLRSVVGYAVKANNNLPLLRLLRELGCGAVLVSGNELRLALHAGFDPTRCCSLFLKFYLLRGMEWIIEQSKCVCIFASGGMPFCCCILFAFWMDYRCIFNGNGKTLEDLKLAAESGVFVNVDSEFDLENIVRAARATGKKVPVLLRINPDVDPQVDIFRDAAILMVNYVDEIRAQGFELEYLNIGGGLGIDYHHTDAILPTPMDLINTVRELVLSRDLTLIIEPGRSLIANTCCFVNKVTGVKSNGTKNFIVVDGSMAELIRPSLYGAYQHIELVSPPSPGAEVATFDIVGPVCESADFLGKDRELPTPDEGAGLVVHDAGAYCMSMASTYNLKLRPPEYWVQTTTDIPFFLVLISWGICKNPPVEEDGSIIKIRHEEKLDDYMKFFDGLPA</sequence>
<dbReference type="Pfam" id="PF00278">
    <property type="entry name" value="Orn_DAP_Arg_deC"/>
    <property type="match status" value="1"/>
</dbReference>
<reference evidence="10 11" key="1">
    <citation type="submission" date="2016-09" db="EMBL/GenBank/DDBJ databases">
        <title>The draft genome of Dichanthelium oligosanthes: A C3 panicoid grass species.</title>
        <authorList>
            <person name="Studer A.J."/>
            <person name="Schnable J.C."/>
            <person name="Brutnell T.P."/>
        </authorList>
    </citation>
    <scope>NUCLEOTIDE SEQUENCE [LARGE SCALE GENOMIC DNA]</scope>
    <source>
        <strain evidence="11">cv. Kellogg 1175</strain>
        <tissue evidence="10">Leaf</tissue>
    </source>
</reference>
<dbReference type="InterPro" id="IPR022657">
    <property type="entry name" value="De-COase2_CS"/>
</dbReference>
<dbReference type="Pfam" id="PF02784">
    <property type="entry name" value="Orn_Arg_deC_N"/>
    <property type="match status" value="2"/>
</dbReference>
<gene>
    <name evidence="10" type="ORF">BAE44_0025632</name>
</gene>
<comment type="similarity">
    <text evidence="6">Belongs to the Orn/Lys/Arg decarboxylase class-II family.</text>
</comment>
<organism evidence="10 11">
    <name type="scientific">Dichanthelium oligosanthes</name>
    <dbReference type="NCBI Taxonomy" id="888268"/>
    <lineage>
        <taxon>Eukaryota</taxon>
        <taxon>Viridiplantae</taxon>
        <taxon>Streptophyta</taxon>
        <taxon>Embryophyta</taxon>
        <taxon>Tracheophyta</taxon>
        <taxon>Spermatophyta</taxon>
        <taxon>Magnoliopsida</taxon>
        <taxon>Liliopsida</taxon>
        <taxon>Poales</taxon>
        <taxon>Poaceae</taxon>
        <taxon>PACMAD clade</taxon>
        <taxon>Panicoideae</taxon>
        <taxon>Panicodae</taxon>
        <taxon>Paniceae</taxon>
        <taxon>Dichantheliinae</taxon>
        <taxon>Dichanthelium</taxon>
    </lineage>
</organism>
<feature type="active site" description="Proton donor" evidence="5">
    <location>
        <position position="412"/>
    </location>
</feature>
<dbReference type="PANTHER" id="PTHR43727">
    <property type="entry name" value="DIAMINOPIMELATE DECARBOXYLASE"/>
    <property type="match status" value="1"/>
</dbReference>
<dbReference type="PANTHER" id="PTHR43727:SF2">
    <property type="entry name" value="GROUP IV DECARBOXYLASE"/>
    <property type="match status" value="1"/>
</dbReference>
<dbReference type="Gene3D" id="2.40.37.10">
    <property type="entry name" value="Lyase, Ornithine Decarboxylase, Chain A, domain 1"/>
    <property type="match status" value="2"/>
</dbReference>
<dbReference type="InterPro" id="IPR022653">
    <property type="entry name" value="De-COase2_pyr-phos_BS"/>
</dbReference>
<dbReference type="InterPro" id="IPR002986">
    <property type="entry name" value="DAP_deCOOHase_LysA"/>
</dbReference>
<dbReference type="EMBL" id="LWDX02073680">
    <property type="protein sequence ID" value="OEL13348.1"/>
    <property type="molecule type" value="Genomic_DNA"/>
</dbReference>
<dbReference type="Gene3D" id="3.20.20.10">
    <property type="entry name" value="Alanine racemase"/>
    <property type="match status" value="2"/>
</dbReference>
<dbReference type="PRINTS" id="PR01181">
    <property type="entry name" value="DAPDCRBXLASE"/>
</dbReference>
<dbReference type="FunFam" id="2.40.37.10:FF:000003">
    <property type="entry name" value="Diaminopimelate decarboxylase"/>
    <property type="match status" value="1"/>
</dbReference>
<dbReference type="CDD" id="cd06828">
    <property type="entry name" value="PLPDE_III_DapDC"/>
    <property type="match status" value="1"/>
</dbReference>
<keyword evidence="4" id="KW-0456">Lyase</keyword>
<dbReference type="GO" id="GO:0009507">
    <property type="term" value="C:chloroplast"/>
    <property type="evidence" value="ECO:0007669"/>
    <property type="project" value="TreeGrafter"/>
</dbReference>
<comment type="cofactor">
    <cofactor evidence="1 5">
        <name>pyridoxal 5'-phosphate</name>
        <dbReference type="ChEBI" id="CHEBI:597326"/>
    </cofactor>
</comment>
<name>A0A1E5UKK8_9POAL</name>
<evidence type="ECO:0000259" key="9">
    <source>
        <dbReference type="Pfam" id="PF02784"/>
    </source>
</evidence>
<feature type="modified residue" description="N6-(pyridoxal phosphate)lysine" evidence="5">
    <location>
        <position position="129"/>
    </location>
</feature>
<dbReference type="AlphaFoldDB" id="A0A1E5UKK8"/>
<evidence type="ECO:0000313" key="10">
    <source>
        <dbReference type="EMBL" id="OEL13348.1"/>
    </source>
</evidence>
<dbReference type="InterPro" id="IPR022644">
    <property type="entry name" value="De-COase2_N"/>
</dbReference>
<dbReference type="InterPro" id="IPR022643">
    <property type="entry name" value="De-COase2_C"/>
</dbReference>
<feature type="compositionally biased region" description="Low complexity" evidence="7">
    <location>
        <begin position="43"/>
        <end position="53"/>
    </location>
</feature>
<dbReference type="PRINTS" id="PR01179">
    <property type="entry name" value="ODADCRBXLASE"/>
</dbReference>
<keyword evidence="2" id="KW-0210">Decarboxylase</keyword>
<feature type="domain" description="Orn/DAP/Arg decarboxylase 2 N-terminal" evidence="9">
    <location>
        <begin position="275"/>
        <end position="348"/>
    </location>
</feature>
<dbReference type="Proteomes" id="UP000095767">
    <property type="component" value="Unassembled WGS sequence"/>
</dbReference>
<dbReference type="InterPro" id="IPR009006">
    <property type="entry name" value="Ala_racemase/Decarboxylase_C"/>
</dbReference>
<evidence type="ECO:0000256" key="2">
    <source>
        <dbReference type="ARBA" id="ARBA00022793"/>
    </source>
</evidence>
<dbReference type="PROSITE" id="PS00879">
    <property type="entry name" value="ODR_DC_2_2"/>
    <property type="match status" value="1"/>
</dbReference>
<evidence type="ECO:0000256" key="5">
    <source>
        <dbReference type="PIRSR" id="PIRSR600183-50"/>
    </source>
</evidence>
<feature type="region of interest" description="Disordered" evidence="7">
    <location>
        <begin position="14"/>
        <end position="33"/>
    </location>
</feature>
<feature type="region of interest" description="Disordered" evidence="7">
    <location>
        <begin position="43"/>
        <end position="67"/>
    </location>
</feature>
<evidence type="ECO:0000256" key="1">
    <source>
        <dbReference type="ARBA" id="ARBA00001933"/>
    </source>
</evidence>
<feature type="domain" description="Orn/DAP/Arg decarboxylase 2 C-terminal" evidence="8">
    <location>
        <begin position="100"/>
        <end position="439"/>
    </location>
</feature>
<dbReference type="OrthoDB" id="5034579at2759"/>
<dbReference type="InterPro" id="IPR029066">
    <property type="entry name" value="PLP-binding_barrel"/>
</dbReference>
<dbReference type="STRING" id="888268.A0A1E5UKK8"/>
<dbReference type="InterPro" id="IPR000183">
    <property type="entry name" value="Orn/DAP/Arg_de-COase"/>
</dbReference>
<keyword evidence="11" id="KW-1185">Reference proteome</keyword>
<comment type="caution">
    <text evidence="10">The sequence shown here is derived from an EMBL/GenBank/DDBJ whole genome shotgun (WGS) entry which is preliminary data.</text>
</comment>
<protein>
    <submittedName>
        <fullName evidence="10">Putative diaminopimelate decarboxylase, chloroplastic</fullName>
    </submittedName>
</protein>
<feature type="domain" description="Orn/DAP/Arg decarboxylase 2 N-terminal" evidence="9">
    <location>
        <begin position="105"/>
        <end position="167"/>
    </location>
</feature>
<evidence type="ECO:0000256" key="3">
    <source>
        <dbReference type="ARBA" id="ARBA00022898"/>
    </source>
</evidence>
<dbReference type="GO" id="GO:0008836">
    <property type="term" value="F:diaminopimelate decarboxylase activity"/>
    <property type="evidence" value="ECO:0007669"/>
    <property type="project" value="InterPro"/>
</dbReference>
<evidence type="ECO:0000313" key="11">
    <source>
        <dbReference type="Proteomes" id="UP000095767"/>
    </source>
</evidence>
<evidence type="ECO:0000256" key="6">
    <source>
        <dbReference type="RuleBase" id="RU003737"/>
    </source>
</evidence>